<name>A0A6J1NSG7_BICAN</name>
<dbReference type="InterPro" id="IPR050430">
    <property type="entry name" value="Peptidase_S1"/>
</dbReference>
<dbReference type="SUPFAM" id="SSF50494">
    <property type="entry name" value="Trypsin-like serine proteases"/>
    <property type="match status" value="1"/>
</dbReference>
<evidence type="ECO:0000256" key="2">
    <source>
        <dbReference type="ARBA" id="ARBA00022670"/>
    </source>
</evidence>
<dbReference type="PRINTS" id="PR00722">
    <property type="entry name" value="CHYMOTRYPSIN"/>
</dbReference>
<dbReference type="OrthoDB" id="5565075at2759"/>
<keyword evidence="2 6" id="KW-0645">Protease</keyword>
<feature type="chain" id="PRO_5026814096" evidence="7">
    <location>
        <begin position="16"/>
        <end position="283"/>
    </location>
</feature>
<keyword evidence="3 6" id="KW-0378">Hydrolase</keyword>
<reference evidence="10" key="1">
    <citation type="submission" date="2025-08" db="UniProtKB">
        <authorList>
            <consortium name="RefSeq"/>
        </authorList>
    </citation>
    <scope>IDENTIFICATION</scope>
</reference>
<evidence type="ECO:0000256" key="7">
    <source>
        <dbReference type="SAM" id="SignalP"/>
    </source>
</evidence>
<dbReference type="PROSITE" id="PS00135">
    <property type="entry name" value="TRYPSIN_SER"/>
    <property type="match status" value="1"/>
</dbReference>
<dbReference type="InterPro" id="IPR033116">
    <property type="entry name" value="TRYPSIN_SER"/>
</dbReference>
<dbReference type="InterPro" id="IPR001254">
    <property type="entry name" value="Trypsin_dom"/>
</dbReference>
<keyword evidence="4 6" id="KW-0720">Serine protease</keyword>
<dbReference type="KEGG" id="bany:112052814"/>
<keyword evidence="5" id="KW-1015">Disulfide bond</keyword>
<dbReference type="PANTHER" id="PTHR24276:SF98">
    <property type="entry name" value="FI18310P1-RELATED"/>
    <property type="match status" value="1"/>
</dbReference>
<evidence type="ECO:0000256" key="6">
    <source>
        <dbReference type="RuleBase" id="RU363034"/>
    </source>
</evidence>
<dbReference type="InterPro" id="IPR018114">
    <property type="entry name" value="TRYPSIN_HIS"/>
</dbReference>
<evidence type="ECO:0000313" key="10">
    <source>
        <dbReference type="RefSeq" id="XP_023947803.1"/>
    </source>
</evidence>
<dbReference type="CDD" id="cd00190">
    <property type="entry name" value="Tryp_SPc"/>
    <property type="match status" value="1"/>
</dbReference>
<dbReference type="InterPro" id="IPR009003">
    <property type="entry name" value="Peptidase_S1_PA"/>
</dbReference>
<dbReference type="SMART" id="SM00020">
    <property type="entry name" value="Tryp_SPc"/>
    <property type="match status" value="1"/>
</dbReference>
<sequence length="283" mass="30441">MKFLVLFSLVAVALSQPLEDFVAPTYNYHEHTGIPEAERIKAIEHAIDFDGSRIVGGSPANLGDWPFLGGLVITLVDGRTSVCGSSLVSNTRLVTAAHCWNDGRNQARSFMVVLGSIRLFHGGTRIQTSNVVMHPNWNHRNANNDVARITIPFVGYTNHIRNVNLNTGNNQHVGANARAAGFGLQRDGGQITNDQRKHHVSLQVISNAECRRTFMNINNNHICTSGVGGRSVCSGDSGGPLVIGYGGNTFLIGIVSFGSARGCERGEPAAYARVTSFASWITG</sequence>
<evidence type="ECO:0000256" key="5">
    <source>
        <dbReference type="ARBA" id="ARBA00023157"/>
    </source>
</evidence>
<evidence type="ECO:0000256" key="1">
    <source>
        <dbReference type="ARBA" id="ARBA00007664"/>
    </source>
</evidence>
<feature type="signal peptide" evidence="7">
    <location>
        <begin position="1"/>
        <end position="15"/>
    </location>
</feature>
<dbReference type="Proteomes" id="UP001652582">
    <property type="component" value="Chromosome 8"/>
</dbReference>
<dbReference type="PROSITE" id="PS00134">
    <property type="entry name" value="TRYPSIN_HIS"/>
    <property type="match status" value="1"/>
</dbReference>
<dbReference type="GO" id="GO:0006508">
    <property type="term" value="P:proteolysis"/>
    <property type="evidence" value="ECO:0007669"/>
    <property type="project" value="UniProtKB-KW"/>
</dbReference>
<keyword evidence="7" id="KW-0732">Signal</keyword>
<dbReference type="Gene3D" id="2.40.10.10">
    <property type="entry name" value="Trypsin-like serine proteases"/>
    <property type="match status" value="1"/>
</dbReference>
<proteinExistence type="inferred from homology"/>
<evidence type="ECO:0000313" key="9">
    <source>
        <dbReference type="Proteomes" id="UP001652582"/>
    </source>
</evidence>
<dbReference type="Pfam" id="PF00089">
    <property type="entry name" value="Trypsin"/>
    <property type="match status" value="1"/>
</dbReference>
<protein>
    <submittedName>
        <fullName evidence="10">Collagenase-like</fullName>
    </submittedName>
</protein>
<evidence type="ECO:0000259" key="8">
    <source>
        <dbReference type="PROSITE" id="PS50240"/>
    </source>
</evidence>
<evidence type="ECO:0000256" key="4">
    <source>
        <dbReference type="ARBA" id="ARBA00022825"/>
    </source>
</evidence>
<accession>A0A6J1NSG7</accession>
<dbReference type="GeneID" id="112052814"/>
<dbReference type="AlphaFoldDB" id="A0A6J1NSG7"/>
<organism evidence="9 10">
    <name type="scientific">Bicyclus anynana</name>
    <name type="common">Squinting bush brown butterfly</name>
    <dbReference type="NCBI Taxonomy" id="110368"/>
    <lineage>
        <taxon>Eukaryota</taxon>
        <taxon>Metazoa</taxon>
        <taxon>Ecdysozoa</taxon>
        <taxon>Arthropoda</taxon>
        <taxon>Hexapoda</taxon>
        <taxon>Insecta</taxon>
        <taxon>Pterygota</taxon>
        <taxon>Neoptera</taxon>
        <taxon>Endopterygota</taxon>
        <taxon>Lepidoptera</taxon>
        <taxon>Glossata</taxon>
        <taxon>Ditrysia</taxon>
        <taxon>Papilionoidea</taxon>
        <taxon>Nymphalidae</taxon>
        <taxon>Satyrinae</taxon>
        <taxon>Satyrini</taxon>
        <taxon>Mycalesina</taxon>
        <taxon>Bicyclus</taxon>
    </lineage>
</organism>
<dbReference type="InterPro" id="IPR001314">
    <property type="entry name" value="Peptidase_S1A"/>
</dbReference>
<dbReference type="PANTHER" id="PTHR24276">
    <property type="entry name" value="POLYSERASE-RELATED"/>
    <property type="match status" value="1"/>
</dbReference>
<comment type="similarity">
    <text evidence="1">Belongs to the peptidase S1 family.</text>
</comment>
<dbReference type="InterPro" id="IPR043504">
    <property type="entry name" value="Peptidase_S1_PA_chymotrypsin"/>
</dbReference>
<dbReference type="GO" id="GO:0004252">
    <property type="term" value="F:serine-type endopeptidase activity"/>
    <property type="evidence" value="ECO:0007669"/>
    <property type="project" value="InterPro"/>
</dbReference>
<keyword evidence="9" id="KW-1185">Reference proteome</keyword>
<dbReference type="PROSITE" id="PS50240">
    <property type="entry name" value="TRYPSIN_DOM"/>
    <property type="match status" value="1"/>
</dbReference>
<feature type="domain" description="Peptidase S1" evidence="8">
    <location>
        <begin position="54"/>
        <end position="283"/>
    </location>
</feature>
<gene>
    <name evidence="10" type="primary">LOC112052814</name>
</gene>
<dbReference type="RefSeq" id="XP_023947803.1">
    <property type="nucleotide sequence ID" value="XM_024092035.2"/>
</dbReference>
<evidence type="ECO:0000256" key="3">
    <source>
        <dbReference type="ARBA" id="ARBA00022801"/>
    </source>
</evidence>